<accession>A0A1I0Y073</accession>
<dbReference type="Gene3D" id="3.40.50.10090">
    <property type="match status" value="1"/>
</dbReference>
<dbReference type="SUPFAM" id="SSF69618">
    <property type="entry name" value="HemD-like"/>
    <property type="match status" value="1"/>
</dbReference>
<gene>
    <name evidence="2" type="ORF">SAMN05421688_2646</name>
</gene>
<reference evidence="2 3" key="1">
    <citation type="submission" date="2016-10" db="EMBL/GenBank/DDBJ databases">
        <authorList>
            <person name="de Groot N.N."/>
        </authorList>
    </citation>
    <scope>NUCLEOTIDE SEQUENCE [LARGE SCALE GENOMIC DNA]</scope>
    <source>
        <strain evidence="2 3">DSM 29316</strain>
    </source>
</reference>
<dbReference type="Proteomes" id="UP000198796">
    <property type="component" value="Unassembled WGS sequence"/>
</dbReference>
<name>A0A1I0Y073_9RHOB</name>
<dbReference type="Pfam" id="PF02602">
    <property type="entry name" value="HEM4"/>
    <property type="match status" value="1"/>
</dbReference>
<dbReference type="EMBL" id="FOJU01000004">
    <property type="protein sequence ID" value="SFB05990.1"/>
    <property type="molecule type" value="Genomic_DNA"/>
</dbReference>
<evidence type="ECO:0000259" key="1">
    <source>
        <dbReference type="Pfam" id="PF02602"/>
    </source>
</evidence>
<dbReference type="STRING" id="871651.SAMN05421688_2646"/>
<dbReference type="CDD" id="cd06578">
    <property type="entry name" value="HemD"/>
    <property type="match status" value="1"/>
</dbReference>
<evidence type="ECO:0000313" key="2">
    <source>
        <dbReference type="EMBL" id="SFB05990.1"/>
    </source>
</evidence>
<dbReference type="InterPro" id="IPR036108">
    <property type="entry name" value="4pyrrol_syn_uPrphyn_synt_sf"/>
</dbReference>
<protein>
    <submittedName>
        <fullName evidence="2">Uroporphyrinogen-III synthase</fullName>
    </submittedName>
</protein>
<organism evidence="2 3">
    <name type="scientific">Poseidonocella pacifica</name>
    <dbReference type="NCBI Taxonomy" id="871651"/>
    <lineage>
        <taxon>Bacteria</taxon>
        <taxon>Pseudomonadati</taxon>
        <taxon>Pseudomonadota</taxon>
        <taxon>Alphaproteobacteria</taxon>
        <taxon>Rhodobacterales</taxon>
        <taxon>Roseobacteraceae</taxon>
        <taxon>Poseidonocella</taxon>
    </lineage>
</organism>
<dbReference type="AlphaFoldDB" id="A0A1I0Y073"/>
<dbReference type="GO" id="GO:0004852">
    <property type="term" value="F:uroporphyrinogen-III synthase activity"/>
    <property type="evidence" value="ECO:0007669"/>
    <property type="project" value="InterPro"/>
</dbReference>
<dbReference type="GO" id="GO:0033014">
    <property type="term" value="P:tetrapyrrole biosynthetic process"/>
    <property type="evidence" value="ECO:0007669"/>
    <property type="project" value="InterPro"/>
</dbReference>
<keyword evidence="3" id="KW-1185">Reference proteome</keyword>
<sequence>MPFRDNPGLRMTTGPHLLLTRPEAASRRFARDMVGANVLISPLSRIEPVAHAKARAKNLVLTSANAVPAAVAIGADLPVYAVGPQTAEAARAEGLTAISAEGTAADLMRLLLRDRPEGLLYLRGERISHDICTELRQAGLTAEEAIVYRAVPTPLSEKAQTLLQSSRPVILPVFSKSTAERLRPDLSVAQNLYPVAISATVSEALGPPWDENTLISATPEGIGMRETVQRQIDTLRRLEGLPPPR</sequence>
<proteinExistence type="predicted"/>
<evidence type="ECO:0000313" key="3">
    <source>
        <dbReference type="Proteomes" id="UP000198796"/>
    </source>
</evidence>
<feature type="domain" description="Tetrapyrrole biosynthesis uroporphyrinogen III synthase" evidence="1">
    <location>
        <begin position="35"/>
        <end position="206"/>
    </location>
</feature>
<dbReference type="InterPro" id="IPR003754">
    <property type="entry name" value="4pyrrol_synth_uPrphyn_synth"/>
</dbReference>